<dbReference type="Gene3D" id="1.10.287.630">
    <property type="entry name" value="Helix hairpin bin"/>
    <property type="match status" value="1"/>
</dbReference>
<accession>A0A2T8I7Q4</accession>
<name>A0A2T8I7Q4_9POAL</name>
<keyword evidence="9" id="KW-0407">Ion channel</keyword>
<dbReference type="FunFam" id="2.60.120.10:FF:000024">
    <property type="entry name" value="Cyclic nucleotide-gated ion channel 1"/>
    <property type="match status" value="1"/>
</dbReference>
<sequence length="787" mass="88516">MHKTSTQQTRARARAHARPPLVLLSPPTVPRARHLPRPAFPRPTPAPMAGFIHRRILPPFRRPPLPFFHPGAGAPASALPGAAARRPWTPRRILDPGDDVVLRWYRLFLVTCLVGLFVDPLYFYLLHTDGLAACVSMDMGIGVLVTAVRTFADLFYLAHMILKFRIAFVAPSSRIFGRGELVRDPDQIAIRYLKNDFIIDLAAMLPIPQMIIWFVIPAVSTSSANHTNNTLSMIVLIQYIPRVYLIISLNSKIVKASGVVTRTAWAGAAYNLLLYTLASHVLGALWYLLSVERQYSCWMEVCTNENGTTADIPRCLMTFLDCKSREDPVRQTWHNHSAIQKQCMLPDAEYDYGLFADALNLDRNGVAFIDKYLYCLWWGFRNLSSYGQNLQNSTYKGETVFCILICIMGLVFFSHLIGNMQTYLQSMTVRLEEWRVKRRDIEEWMRHRQLPPELQERVRRFFQYKWLATRGVDEESILQSLPLDLRREIQRHLCLALVRRVPFFSQMDEQLLDAICERLVSSLSTKDAYIVREGDPVSEMLFIIRGELESSTTDGGRTNFFSSITLRPGDFCGEELLTWALMPNPSLNFPQSTRTVRSVTEVEAFALRAEDLKYVANQFKRLHSKRLQHAFRYYSHQWRSWGACFVQGAWRRYKKRKLAKELMKQEGIYYQDADEGGGGGEDDADADGAGPLGGGAVDADGAPLLGEFKGGGTAGDGAGGSGAGEAGDGGSGGAHLSATFLASKFAKNTKRGAALHHKRIEDVSTIKFPKLAKPDEPDFSLHTDDVL</sequence>
<feature type="domain" description="Cyclic nucleotide-binding" evidence="12">
    <location>
        <begin position="503"/>
        <end position="633"/>
    </location>
</feature>
<feature type="compositionally biased region" description="Acidic residues" evidence="10">
    <location>
        <begin position="673"/>
        <end position="686"/>
    </location>
</feature>
<dbReference type="GO" id="GO:0005216">
    <property type="term" value="F:monoatomic ion channel activity"/>
    <property type="evidence" value="ECO:0007669"/>
    <property type="project" value="InterPro"/>
</dbReference>
<evidence type="ECO:0000256" key="4">
    <source>
        <dbReference type="ARBA" id="ARBA00022692"/>
    </source>
</evidence>
<evidence type="ECO:0000256" key="8">
    <source>
        <dbReference type="ARBA" id="ARBA00023286"/>
    </source>
</evidence>
<feature type="transmembrane region" description="Helical" evidence="11">
    <location>
        <begin position="130"/>
        <end position="148"/>
    </location>
</feature>
<dbReference type="InterPro" id="IPR018490">
    <property type="entry name" value="cNMP-bd_dom_sf"/>
</dbReference>
<dbReference type="Pfam" id="PF00027">
    <property type="entry name" value="cNMP_binding"/>
    <property type="match status" value="1"/>
</dbReference>
<evidence type="ECO:0000259" key="12">
    <source>
        <dbReference type="PROSITE" id="PS50042"/>
    </source>
</evidence>
<keyword evidence="8" id="KW-1071">Ligand-gated ion channel</keyword>
<gene>
    <name evidence="13" type="ORF">PAHAL_8G048100</name>
</gene>
<dbReference type="FunFam" id="1.10.287.630:FF:000003">
    <property type="entry name" value="Cyclic nucleotide-gated ion channel 1"/>
    <property type="match status" value="1"/>
</dbReference>
<dbReference type="InterPro" id="IPR005821">
    <property type="entry name" value="Ion_trans_dom"/>
</dbReference>
<feature type="transmembrane region" description="Helical" evidence="11">
    <location>
        <begin position="400"/>
        <end position="418"/>
    </location>
</feature>
<evidence type="ECO:0000256" key="1">
    <source>
        <dbReference type="ARBA" id="ARBA00004127"/>
    </source>
</evidence>
<dbReference type="InterPro" id="IPR000595">
    <property type="entry name" value="cNMP-bd_dom"/>
</dbReference>
<keyword evidence="5 11" id="KW-1133">Transmembrane helix</keyword>
<dbReference type="EMBL" id="CM008053">
    <property type="protein sequence ID" value="PVH33697.1"/>
    <property type="molecule type" value="Genomic_DNA"/>
</dbReference>
<organism evidence="13">
    <name type="scientific">Panicum hallii</name>
    <dbReference type="NCBI Taxonomy" id="206008"/>
    <lineage>
        <taxon>Eukaryota</taxon>
        <taxon>Viridiplantae</taxon>
        <taxon>Streptophyta</taxon>
        <taxon>Embryophyta</taxon>
        <taxon>Tracheophyta</taxon>
        <taxon>Spermatophyta</taxon>
        <taxon>Magnoliopsida</taxon>
        <taxon>Liliopsida</taxon>
        <taxon>Poales</taxon>
        <taxon>Poaceae</taxon>
        <taxon>PACMAD clade</taxon>
        <taxon>Panicoideae</taxon>
        <taxon>Panicodae</taxon>
        <taxon>Paniceae</taxon>
        <taxon>Panicinae</taxon>
        <taxon>Panicum</taxon>
        <taxon>Panicum sect. Panicum</taxon>
    </lineage>
</organism>
<comment type="similarity">
    <text evidence="2">Belongs to the cyclic nucleotide-gated cation channel (TC 1.A.1.5) family.</text>
</comment>
<feature type="transmembrane region" description="Helical" evidence="11">
    <location>
        <begin position="104"/>
        <end position="124"/>
    </location>
</feature>
<feature type="region of interest" description="Disordered" evidence="10">
    <location>
        <begin position="708"/>
        <end position="730"/>
    </location>
</feature>
<feature type="transmembrane region" description="Helical" evidence="11">
    <location>
        <begin position="197"/>
        <end position="219"/>
    </location>
</feature>
<dbReference type="Pfam" id="PF00520">
    <property type="entry name" value="Ion_trans"/>
    <property type="match status" value="1"/>
</dbReference>
<keyword evidence="4 11" id="KW-0812">Transmembrane</keyword>
<keyword evidence="3" id="KW-0813">Transport</keyword>
<dbReference type="InterPro" id="IPR014710">
    <property type="entry name" value="RmlC-like_jellyroll"/>
</dbReference>
<dbReference type="AlphaFoldDB" id="A0A2T8I7Q4"/>
<dbReference type="SUPFAM" id="SSF81324">
    <property type="entry name" value="Voltage-gated potassium channels"/>
    <property type="match status" value="1"/>
</dbReference>
<dbReference type="CDD" id="cd00038">
    <property type="entry name" value="CAP_ED"/>
    <property type="match status" value="1"/>
</dbReference>
<dbReference type="SMART" id="SM00100">
    <property type="entry name" value="cNMP"/>
    <property type="match status" value="1"/>
</dbReference>
<protein>
    <recommendedName>
        <fullName evidence="12">Cyclic nucleotide-binding domain-containing protein</fullName>
    </recommendedName>
</protein>
<reference evidence="13" key="1">
    <citation type="submission" date="2018-04" db="EMBL/GenBank/DDBJ databases">
        <title>WGS assembly of Panicum hallii.</title>
        <authorList>
            <person name="Lovell J."/>
            <person name="Jenkins J."/>
            <person name="Lowry D."/>
            <person name="Mamidi S."/>
            <person name="Sreedasyam A."/>
            <person name="Weng X."/>
            <person name="Barry K."/>
            <person name="Bonette J."/>
            <person name="Campitelli B."/>
            <person name="Daum C."/>
            <person name="Gordon S."/>
            <person name="Gould B."/>
            <person name="Lipzen A."/>
            <person name="Macqueen A."/>
            <person name="Palacio-Mejia J."/>
            <person name="Plott C."/>
            <person name="Shakirov E."/>
            <person name="Shu S."/>
            <person name="Yoshinaga Y."/>
            <person name="Zane M."/>
            <person name="Rokhsar D."/>
            <person name="Grimwood J."/>
            <person name="Schmutz J."/>
            <person name="Juenger T."/>
        </authorList>
    </citation>
    <scope>NUCLEOTIDE SEQUENCE [LARGE SCALE GENOMIC DNA]</scope>
    <source>
        <strain evidence="13">FIL2</strain>
    </source>
</reference>
<proteinExistence type="inferred from homology"/>
<evidence type="ECO:0000256" key="9">
    <source>
        <dbReference type="ARBA" id="ARBA00023303"/>
    </source>
</evidence>
<evidence type="ECO:0000256" key="7">
    <source>
        <dbReference type="ARBA" id="ARBA00023136"/>
    </source>
</evidence>
<keyword evidence="6" id="KW-0406">Ion transport</keyword>
<evidence type="ECO:0000256" key="3">
    <source>
        <dbReference type="ARBA" id="ARBA00022448"/>
    </source>
</evidence>
<dbReference type="PANTHER" id="PTHR45651:SF39">
    <property type="entry name" value="CYCLIC NUCLEOTIDE-GATED ION CHANNEL 18"/>
    <property type="match status" value="1"/>
</dbReference>
<evidence type="ECO:0000256" key="10">
    <source>
        <dbReference type="SAM" id="MobiDB-lite"/>
    </source>
</evidence>
<dbReference type="SUPFAM" id="SSF51206">
    <property type="entry name" value="cAMP-binding domain-like"/>
    <property type="match status" value="1"/>
</dbReference>
<dbReference type="GO" id="GO:0016020">
    <property type="term" value="C:membrane"/>
    <property type="evidence" value="ECO:0007669"/>
    <property type="project" value="InterPro"/>
</dbReference>
<comment type="subcellular location">
    <subcellularLocation>
        <location evidence="1">Endomembrane system</location>
        <topology evidence="1">Multi-pass membrane protein</topology>
    </subcellularLocation>
</comment>
<dbReference type="Gramene" id="PVH33697">
    <property type="protein sequence ID" value="PVH33697"/>
    <property type="gene ID" value="PAHAL_8G048100"/>
</dbReference>
<evidence type="ECO:0000256" key="5">
    <source>
        <dbReference type="ARBA" id="ARBA00022989"/>
    </source>
</evidence>
<keyword evidence="7 11" id="KW-0472">Membrane</keyword>
<evidence type="ECO:0000313" key="13">
    <source>
        <dbReference type="EMBL" id="PVH33697.1"/>
    </source>
</evidence>
<feature type="transmembrane region" description="Helical" evidence="11">
    <location>
        <begin position="269"/>
        <end position="289"/>
    </location>
</feature>
<dbReference type="PANTHER" id="PTHR45651">
    <property type="entry name" value="CYCLIC NUCLEOTIDE-GATED ION CHANNEL 15-RELATED-RELATED"/>
    <property type="match status" value="1"/>
</dbReference>
<evidence type="ECO:0000256" key="6">
    <source>
        <dbReference type="ARBA" id="ARBA00023065"/>
    </source>
</evidence>
<dbReference type="Proteomes" id="UP000243499">
    <property type="component" value="Chromosome 8"/>
</dbReference>
<dbReference type="Gene3D" id="2.60.120.10">
    <property type="entry name" value="Jelly Rolls"/>
    <property type="match status" value="1"/>
</dbReference>
<dbReference type="GO" id="GO:0012505">
    <property type="term" value="C:endomembrane system"/>
    <property type="evidence" value="ECO:0007669"/>
    <property type="project" value="UniProtKB-SubCell"/>
</dbReference>
<feature type="region of interest" description="Disordered" evidence="10">
    <location>
        <begin position="673"/>
        <end position="696"/>
    </location>
</feature>
<dbReference type="PROSITE" id="PS50042">
    <property type="entry name" value="CNMP_BINDING_3"/>
    <property type="match status" value="1"/>
</dbReference>
<evidence type="ECO:0000256" key="2">
    <source>
        <dbReference type="ARBA" id="ARBA00010486"/>
    </source>
</evidence>
<evidence type="ECO:0000256" key="11">
    <source>
        <dbReference type="SAM" id="Phobius"/>
    </source>
</evidence>
<dbReference type="Gene3D" id="1.10.287.70">
    <property type="match status" value="1"/>
</dbReference>